<dbReference type="Proteomes" id="UP000709295">
    <property type="component" value="Unassembled WGS sequence"/>
</dbReference>
<feature type="domain" description="DDE-1" evidence="1">
    <location>
        <begin position="22"/>
        <end position="192"/>
    </location>
</feature>
<accession>A0A8J5J241</accession>
<name>A0A8J5J241_9STRA</name>
<dbReference type="AlphaFoldDB" id="A0A8J5J241"/>
<dbReference type="EMBL" id="JAENGY010000216">
    <property type="protein sequence ID" value="KAG6969165.1"/>
    <property type="molecule type" value="Genomic_DNA"/>
</dbReference>
<dbReference type="Pfam" id="PF03184">
    <property type="entry name" value="DDE_1"/>
    <property type="match status" value="1"/>
</dbReference>
<protein>
    <recommendedName>
        <fullName evidence="1">DDE-1 domain-containing protein</fullName>
    </recommendedName>
</protein>
<proteinExistence type="predicted"/>
<evidence type="ECO:0000313" key="2">
    <source>
        <dbReference type="EMBL" id="KAG6969165.1"/>
    </source>
</evidence>
<dbReference type="GO" id="GO:0003676">
    <property type="term" value="F:nucleic acid binding"/>
    <property type="evidence" value="ECO:0007669"/>
    <property type="project" value="InterPro"/>
</dbReference>
<evidence type="ECO:0000313" key="3">
    <source>
        <dbReference type="Proteomes" id="UP000709295"/>
    </source>
</evidence>
<sequence>MLSEKGKIASITAEQKHSARLTAVCTIRADGLKLPLLFIVRGVPGGKIEENEIATCPKGHVYTVQKKAWMDARVWHFYLRSLCAQHILEGSVLLVDNLNCHVSDESETIVKRELHSILQALPKNSTSVCQSLDVGIMGPLKAKLKELWLAERPPPLKPGEKRKKKTAADKRLETIKRAITAWESLDPETVTKALNKALLTKF</sequence>
<evidence type="ECO:0000259" key="1">
    <source>
        <dbReference type="Pfam" id="PF03184"/>
    </source>
</evidence>
<organism evidence="2 3">
    <name type="scientific">Phytophthora aleatoria</name>
    <dbReference type="NCBI Taxonomy" id="2496075"/>
    <lineage>
        <taxon>Eukaryota</taxon>
        <taxon>Sar</taxon>
        <taxon>Stramenopiles</taxon>
        <taxon>Oomycota</taxon>
        <taxon>Peronosporomycetes</taxon>
        <taxon>Peronosporales</taxon>
        <taxon>Peronosporaceae</taxon>
        <taxon>Phytophthora</taxon>
    </lineage>
</organism>
<keyword evidence="3" id="KW-1185">Reference proteome</keyword>
<dbReference type="InterPro" id="IPR004875">
    <property type="entry name" value="DDE_SF_endonuclease_dom"/>
</dbReference>
<gene>
    <name evidence="2" type="ORF">JG688_00005443</name>
</gene>
<reference evidence="2" key="1">
    <citation type="submission" date="2021-01" db="EMBL/GenBank/DDBJ databases">
        <title>Phytophthora aleatoria, a newly-described species from Pinus radiata is distinct from Phytophthora cactorum isolates based on comparative genomics.</title>
        <authorList>
            <person name="Mcdougal R."/>
            <person name="Panda P."/>
            <person name="Williams N."/>
            <person name="Studholme D.J."/>
        </authorList>
    </citation>
    <scope>NUCLEOTIDE SEQUENCE</scope>
    <source>
        <strain evidence="2">NZFS 4037</strain>
    </source>
</reference>
<comment type="caution">
    <text evidence="2">The sequence shown here is derived from an EMBL/GenBank/DDBJ whole genome shotgun (WGS) entry which is preliminary data.</text>
</comment>